<evidence type="ECO:0000256" key="6">
    <source>
        <dbReference type="ARBA" id="ARBA00023136"/>
    </source>
</evidence>
<keyword evidence="7" id="KW-0813">Transport</keyword>
<sequence>MGKVKVHRASPSLDMTPMVDLAFLLVTFFMLTTKFAPEEPVAVDMPSSISEIKLPEVDILTITISPDGVVFFNMDGKYNRQELLGKIGAKYGIPFDDQDKEKFSLLPSFGIPIQGMKQFLALSPDERKTVNQTGIPADSLNNQLADWVVFARTTNPKLRIAIKGDRESNYPIVEKVINTLIDNRVTRFNLITNMEKGPIKL</sequence>
<dbReference type="EMBL" id="FQWQ01000004">
    <property type="protein sequence ID" value="SHH76366.1"/>
    <property type="molecule type" value="Genomic_DNA"/>
</dbReference>
<keyword evidence="7" id="KW-0653">Protein transport</keyword>
<evidence type="ECO:0000256" key="5">
    <source>
        <dbReference type="ARBA" id="ARBA00022989"/>
    </source>
</evidence>
<protein>
    <submittedName>
        <fullName evidence="8">Biopolymer transport protein ExbD/TolR</fullName>
    </submittedName>
</protein>
<evidence type="ECO:0000256" key="4">
    <source>
        <dbReference type="ARBA" id="ARBA00022692"/>
    </source>
</evidence>
<dbReference type="GO" id="GO:0015031">
    <property type="term" value="P:protein transport"/>
    <property type="evidence" value="ECO:0007669"/>
    <property type="project" value="UniProtKB-KW"/>
</dbReference>
<dbReference type="STRING" id="947013.SAMN04488109_5218"/>
<evidence type="ECO:0000256" key="2">
    <source>
        <dbReference type="ARBA" id="ARBA00005811"/>
    </source>
</evidence>
<dbReference type="Proteomes" id="UP000184212">
    <property type="component" value="Unassembled WGS sequence"/>
</dbReference>
<dbReference type="GO" id="GO:0022857">
    <property type="term" value="F:transmembrane transporter activity"/>
    <property type="evidence" value="ECO:0007669"/>
    <property type="project" value="InterPro"/>
</dbReference>
<evidence type="ECO:0000313" key="9">
    <source>
        <dbReference type="Proteomes" id="UP000184212"/>
    </source>
</evidence>
<keyword evidence="9" id="KW-1185">Reference proteome</keyword>
<proteinExistence type="inferred from homology"/>
<dbReference type="OrthoDB" id="9793581at2"/>
<keyword evidence="4 7" id="KW-0812">Transmembrane</keyword>
<name>A0A1M5VM77_9BACT</name>
<dbReference type="GO" id="GO:0005886">
    <property type="term" value="C:plasma membrane"/>
    <property type="evidence" value="ECO:0007669"/>
    <property type="project" value="UniProtKB-SubCell"/>
</dbReference>
<keyword evidence="3" id="KW-1003">Cell membrane</keyword>
<accession>A0A1M5VM77</accession>
<gene>
    <name evidence="8" type="ORF">SAMN04488109_5218</name>
</gene>
<evidence type="ECO:0000256" key="7">
    <source>
        <dbReference type="RuleBase" id="RU003879"/>
    </source>
</evidence>
<comment type="subcellular location">
    <subcellularLocation>
        <location evidence="1">Cell membrane</location>
        <topology evidence="1">Single-pass membrane protein</topology>
    </subcellularLocation>
    <subcellularLocation>
        <location evidence="7">Cell membrane</location>
        <topology evidence="7">Single-pass type II membrane protein</topology>
    </subcellularLocation>
</comment>
<comment type="similarity">
    <text evidence="2 7">Belongs to the ExbD/TolR family.</text>
</comment>
<evidence type="ECO:0000256" key="3">
    <source>
        <dbReference type="ARBA" id="ARBA00022475"/>
    </source>
</evidence>
<dbReference type="RefSeq" id="WP_073140437.1">
    <property type="nucleotide sequence ID" value="NZ_FQWQ01000004.1"/>
</dbReference>
<organism evidence="8 9">
    <name type="scientific">Chryseolinea serpens</name>
    <dbReference type="NCBI Taxonomy" id="947013"/>
    <lineage>
        <taxon>Bacteria</taxon>
        <taxon>Pseudomonadati</taxon>
        <taxon>Bacteroidota</taxon>
        <taxon>Cytophagia</taxon>
        <taxon>Cytophagales</taxon>
        <taxon>Fulvivirgaceae</taxon>
        <taxon>Chryseolinea</taxon>
    </lineage>
</organism>
<evidence type="ECO:0000256" key="1">
    <source>
        <dbReference type="ARBA" id="ARBA00004162"/>
    </source>
</evidence>
<dbReference type="PANTHER" id="PTHR30558:SF3">
    <property type="entry name" value="BIOPOLYMER TRANSPORT PROTEIN EXBD-RELATED"/>
    <property type="match status" value="1"/>
</dbReference>
<dbReference type="InterPro" id="IPR003400">
    <property type="entry name" value="ExbD"/>
</dbReference>
<keyword evidence="6" id="KW-0472">Membrane</keyword>
<dbReference type="AlphaFoldDB" id="A0A1M5VM77"/>
<dbReference type="Pfam" id="PF02472">
    <property type="entry name" value="ExbD"/>
    <property type="match status" value="1"/>
</dbReference>
<reference evidence="8 9" key="1">
    <citation type="submission" date="2016-11" db="EMBL/GenBank/DDBJ databases">
        <authorList>
            <person name="Jaros S."/>
            <person name="Januszkiewicz K."/>
            <person name="Wedrychowicz H."/>
        </authorList>
    </citation>
    <scope>NUCLEOTIDE SEQUENCE [LARGE SCALE GENOMIC DNA]</scope>
    <source>
        <strain evidence="8 9">DSM 24574</strain>
    </source>
</reference>
<evidence type="ECO:0000313" key="8">
    <source>
        <dbReference type="EMBL" id="SHH76366.1"/>
    </source>
</evidence>
<keyword evidence="5" id="KW-1133">Transmembrane helix</keyword>
<dbReference type="PANTHER" id="PTHR30558">
    <property type="entry name" value="EXBD MEMBRANE COMPONENT OF PMF-DRIVEN MACROMOLECULE IMPORT SYSTEM"/>
    <property type="match status" value="1"/>
</dbReference>